<keyword evidence="4 7" id="KW-0808">Transferase</keyword>
<dbReference type="GO" id="GO:0009007">
    <property type="term" value="F:site-specific DNA-methyltransferase (adenine-specific) activity"/>
    <property type="evidence" value="ECO:0007669"/>
    <property type="project" value="UniProtKB-EC"/>
</dbReference>
<dbReference type="PROSITE" id="PS00092">
    <property type="entry name" value="N6_MTASE"/>
    <property type="match status" value="1"/>
</dbReference>
<evidence type="ECO:0000256" key="3">
    <source>
        <dbReference type="ARBA" id="ARBA00022603"/>
    </source>
</evidence>
<dbReference type="GO" id="GO:0032259">
    <property type="term" value="P:methylation"/>
    <property type="evidence" value="ECO:0007669"/>
    <property type="project" value="UniProtKB-KW"/>
</dbReference>
<dbReference type="SUPFAM" id="SSF53335">
    <property type="entry name" value="S-adenosyl-L-methionine-dependent methyltransferases"/>
    <property type="match status" value="1"/>
</dbReference>
<dbReference type="Gene3D" id="1.10.1020.10">
    <property type="entry name" value="Adenine-specific Methyltransferase, Domain 2"/>
    <property type="match status" value="1"/>
</dbReference>
<dbReference type="PANTHER" id="PTHR30481:SF3">
    <property type="entry name" value="DNA ADENINE METHYLASE"/>
    <property type="match status" value="1"/>
</dbReference>
<dbReference type="InterPro" id="IPR012263">
    <property type="entry name" value="M_m6A_EcoRV"/>
</dbReference>
<comment type="similarity">
    <text evidence="1 7">Belongs to the N(4)/N(6)-methyltransferase family.</text>
</comment>
<dbReference type="EC" id="2.1.1.72" evidence="2 7"/>
<keyword evidence="9" id="KW-1185">Reference proteome</keyword>
<dbReference type="Pfam" id="PF02086">
    <property type="entry name" value="MethyltransfD12"/>
    <property type="match status" value="1"/>
</dbReference>
<dbReference type="RefSeq" id="WP_256602175.1">
    <property type="nucleotide sequence ID" value="NZ_JANIBJ010000015.1"/>
</dbReference>
<dbReference type="InterPro" id="IPR029063">
    <property type="entry name" value="SAM-dependent_MTases_sf"/>
</dbReference>
<evidence type="ECO:0000313" key="9">
    <source>
        <dbReference type="Proteomes" id="UP001524499"/>
    </source>
</evidence>
<dbReference type="PRINTS" id="PR00505">
    <property type="entry name" value="D12N6MTFRASE"/>
</dbReference>
<comment type="caution">
    <text evidence="8">The sequence shown here is derived from an EMBL/GenBank/DDBJ whole genome shotgun (WGS) entry which is preliminary data.</text>
</comment>
<dbReference type="PIRSF" id="PIRSF000398">
    <property type="entry name" value="M_m6A_EcoRV"/>
    <property type="match status" value="1"/>
</dbReference>
<dbReference type="Proteomes" id="UP001524499">
    <property type="component" value="Unassembled WGS sequence"/>
</dbReference>
<dbReference type="EMBL" id="JANIBJ010000015">
    <property type="protein sequence ID" value="MCQ8104372.1"/>
    <property type="molecule type" value="Genomic_DNA"/>
</dbReference>
<protein>
    <recommendedName>
        <fullName evidence="2 7">Site-specific DNA-methyltransferase (adenine-specific)</fullName>
        <ecNumber evidence="2 7">2.1.1.72</ecNumber>
    </recommendedName>
</protein>
<dbReference type="NCBIfam" id="TIGR00571">
    <property type="entry name" value="dam"/>
    <property type="match status" value="1"/>
</dbReference>
<evidence type="ECO:0000256" key="7">
    <source>
        <dbReference type="RuleBase" id="RU361257"/>
    </source>
</evidence>
<dbReference type="PANTHER" id="PTHR30481">
    <property type="entry name" value="DNA ADENINE METHYLASE"/>
    <property type="match status" value="1"/>
</dbReference>
<organism evidence="8 9">
    <name type="scientific">Methylomonas subterranea</name>
    <dbReference type="NCBI Taxonomy" id="2952225"/>
    <lineage>
        <taxon>Bacteria</taxon>
        <taxon>Pseudomonadati</taxon>
        <taxon>Pseudomonadota</taxon>
        <taxon>Gammaproteobacteria</taxon>
        <taxon>Methylococcales</taxon>
        <taxon>Methylococcaceae</taxon>
        <taxon>Methylomonas</taxon>
    </lineage>
</organism>
<gene>
    <name evidence="8" type="ORF">NP590_09685</name>
</gene>
<evidence type="ECO:0000256" key="1">
    <source>
        <dbReference type="ARBA" id="ARBA00006594"/>
    </source>
</evidence>
<dbReference type="Gene3D" id="3.40.50.150">
    <property type="entry name" value="Vaccinia Virus protein VP39"/>
    <property type="match status" value="1"/>
</dbReference>
<evidence type="ECO:0000256" key="6">
    <source>
        <dbReference type="ARBA" id="ARBA00047942"/>
    </source>
</evidence>
<evidence type="ECO:0000256" key="5">
    <source>
        <dbReference type="ARBA" id="ARBA00022691"/>
    </source>
</evidence>
<proteinExistence type="inferred from homology"/>
<dbReference type="InterPro" id="IPR002052">
    <property type="entry name" value="DNA_methylase_N6_adenine_CS"/>
</dbReference>
<reference evidence="8 9" key="1">
    <citation type="submission" date="2022-07" db="EMBL/GenBank/DDBJ databases">
        <title>Methylomonas rivi sp. nov., Methylomonas rosea sp. nov., Methylomonas aureus sp. nov. and Methylomonas subterranea sp. nov., four novel methanotrophs isolated from a freshwater creek and the deep terrestrial subsurface.</title>
        <authorList>
            <person name="Abin C."/>
            <person name="Sankaranarayanan K."/>
            <person name="Garner C."/>
            <person name="Sindelar R."/>
            <person name="Kotary K."/>
            <person name="Garner R."/>
            <person name="Barclay S."/>
            <person name="Lawson P."/>
            <person name="Krumholz L."/>
        </authorList>
    </citation>
    <scope>NUCLEOTIDE SEQUENCE [LARGE SCALE GENOMIC DNA]</scope>
    <source>
        <strain evidence="8 9">SURF-2</strain>
    </source>
</reference>
<sequence>MNQQLANQTSPILRWAGSKRKLLPHILPCIPKNIVRYIEPFAGSCCVFLALKPRRAILSDLNSSLIDTYKTIRKNPDEVFDAVSTMPDTDSFYYQLRANPVEQLDDVSKAARFVYLNRHCFNGVYRTNKSGVFNVPRGTKAGVIPTKEHFQEFATIMRKASLRSVDFEKTLKQAGVDDFVYLDPPYSNPNTRFRGEYGYGSFCDQDLQRLVTALQVADSRGALILLSYNPFIQAMLPNWYSKCLSVRRSVAGFNHQRSTVTEMLFSNRPFPEKK</sequence>
<evidence type="ECO:0000313" key="8">
    <source>
        <dbReference type="EMBL" id="MCQ8104372.1"/>
    </source>
</evidence>
<dbReference type="InterPro" id="IPR023095">
    <property type="entry name" value="Ade_MeTrfase_dom_2"/>
</dbReference>
<keyword evidence="5 7" id="KW-0949">S-adenosyl-L-methionine</keyword>
<comment type="catalytic activity">
    <reaction evidence="6 7">
        <text>a 2'-deoxyadenosine in DNA + S-adenosyl-L-methionine = an N(6)-methyl-2'-deoxyadenosine in DNA + S-adenosyl-L-homocysteine + H(+)</text>
        <dbReference type="Rhea" id="RHEA:15197"/>
        <dbReference type="Rhea" id="RHEA-COMP:12418"/>
        <dbReference type="Rhea" id="RHEA-COMP:12419"/>
        <dbReference type="ChEBI" id="CHEBI:15378"/>
        <dbReference type="ChEBI" id="CHEBI:57856"/>
        <dbReference type="ChEBI" id="CHEBI:59789"/>
        <dbReference type="ChEBI" id="CHEBI:90615"/>
        <dbReference type="ChEBI" id="CHEBI:90616"/>
        <dbReference type="EC" id="2.1.1.72"/>
    </reaction>
</comment>
<dbReference type="InterPro" id="IPR012327">
    <property type="entry name" value="MeTrfase_D12"/>
</dbReference>
<keyword evidence="3 7" id="KW-0489">Methyltransferase</keyword>
<name>A0ABT1TGZ9_9GAMM</name>
<accession>A0ABT1TGZ9</accession>
<evidence type="ECO:0000256" key="2">
    <source>
        <dbReference type="ARBA" id="ARBA00011900"/>
    </source>
</evidence>
<evidence type="ECO:0000256" key="4">
    <source>
        <dbReference type="ARBA" id="ARBA00022679"/>
    </source>
</evidence>